<feature type="domain" description="3-hydroxyacyl-CoA dehydrogenase C-terminal" evidence="4">
    <location>
        <begin position="190"/>
        <end position="287"/>
    </location>
</feature>
<comment type="caution">
    <text evidence="7">The sequence shown here is derived from an EMBL/GenBank/DDBJ whole genome shotgun (WGS) entry which is preliminary data.</text>
</comment>
<dbReference type="Pfam" id="PF18321">
    <property type="entry name" value="3HCDH_RFF"/>
    <property type="match status" value="1"/>
</dbReference>
<dbReference type="NCBIfam" id="NF006124">
    <property type="entry name" value="PRK08268.1"/>
    <property type="match status" value="1"/>
</dbReference>
<dbReference type="SUPFAM" id="SSF51735">
    <property type="entry name" value="NAD(P)-binding Rossmann-fold domains"/>
    <property type="match status" value="1"/>
</dbReference>
<dbReference type="GO" id="GO:0070403">
    <property type="term" value="F:NAD+ binding"/>
    <property type="evidence" value="ECO:0007669"/>
    <property type="project" value="InterPro"/>
</dbReference>
<evidence type="ECO:0000259" key="5">
    <source>
        <dbReference type="Pfam" id="PF02737"/>
    </source>
</evidence>
<dbReference type="PANTHER" id="PTHR48075:SF5">
    <property type="entry name" value="3-HYDROXYBUTYRYL-COA DEHYDROGENASE"/>
    <property type="match status" value="1"/>
</dbReference>
<evidence type="ECO:0000256" key="3">
    <source>
        <dbReference type="ARBA" id="ARBA00023002"/>
    </source>
</evidence>
<comment type="similarity">
    <text evidence="2">Belongs to the 3-hydroxyacyl-CoA dehydrogenase family.</text>
</comment>
<dbReference type="PANTHER" id="PTHR48075">
    <property type="entry name" value="3-HYDROXYACYL-COA DEHYDROGENASE FAMILY PROTEIN"/>
    <property type="match status" value="1"/>
</dbReference>
<dbReference type="EC" id="1.1.1.157" evidence="7"/>
<evidence type="ECO:0000259" key="4">
    <source>
        <dbReference type="Pfam" id="PF00725"/>
    </source>
</evidence>
<dbReference type="EMBL" id="JACHJE010000010">
    <property type="protein sequence ID" value="MBB5127643.1"/>
    <property type="molecule type" value="Genomic_DNA"/>
</dbReference>
<name>A0A7W8BRT3_9ACTN</name>
<protein>
    <submittedName>
        <fullName evidence="7">3-hydroxybutyryl-CoA dehydrogenase</fullName>
        <ecNumber evidence="7">1.1.1.157</ecNumber>
    </submittedName>
</protein>
<dbReference type="AlphaFoldDB" id="A0A7W8BRT3"/>
<dbReference type="Gene3D" id="1.10.1040.50">
    <property type="match status" value="1"/>
</dbReference>
<dbReference type="SUPFAM" id="SSF48179">
    <property type="entry name" value="6-phosphogluconate dehydrogenase C-terminal domain-like"/>
    <property type="match status" value="2"/>
</dbReference>
<evidence type="ECO:0000313" key="8">
    <source>
        <dbReference type="Proteomes" id="UP000568022"/>
    </source>
</evidence>
<evidence type="ECO:0000256" key="2">
    <source>
        <dbReference type="ARBA" id="ARBA00009463"/>
    </source>
</evidence>
<dbReference type="FunFam" id="3.40.50.720:FF:000009">
    <property type="entry name" value="Fatty oxidation complex, alpha subunit"/>
    <property type="match status" value="1"/>
</dbReference>
<dbReference type="InterPro" id="IPR006176">
    <property type="entry name" value="3-OHacyl-CoA_DH_NAD-bd"/>
</dbReference>
<organism evidence="7 8">
    <name type="scientific">Streptomyces griseoloalbus</name>
    <dbReference type="NCBI Taxonomy" id="67303"/>
    <lineage>
        <taxon>Bacteria</taxon>
        <taxon>Bacillati</taxon>
        <taxon>Actinomycetota</taxon>
        <taxon>Actinomycetes</taxon>
        <taxon>Kitasatosporales</taxon>
        <taxon>Streptomycetaceae</taxon>
        <taxon>Streptomyces</taxon>
    </lineage>
</organism>
<dbReference type="Proteomes" id="UP000568022">
    <property type="component" value="Unassembled WGS sequence"/>
</dbReference>
<evidence type="ECO:0000256" key="1">
    <source>
        <dbReference type="ARBA" id="ARBA00005086"/>
    </source>
</evidence>
<dbReference type="InterPro" id="IPR008927">
    <property type="entry name" value="6-PGluconate_DH-like_C_sf"/>
</dbReference>
<sequence>MTALDLSSPVAVVGTGTMGQGIAQVALVAGHPVRLYDAAPGRARQAADAIGTRLDRLVEKERLTAGERDAARARLLPVDELTGLAECALVVEAVLERLDVKQELFRALEDIVSDDCLLATNTSSLSVTAIGGALRVPGRFVGLHFFNPAPLLPLVEVVSGFATDVTHATRAYETARAWGKTPVACADTPGFIVNRIARPFYAEAFTVYESQGADPATIDAVLRESGGFRMGAFELTDLIGQDVNESVTHSVWQSFFQDVRFTPSLVQRRLVESGRLGRKSGRGWYDYGDGAERPEPHTAEQAEPPAYVVAEGGLGPASELLALIREAGIQVREEDEDNGTRLVLPSGGQLVLADGQTSVEFRDVVYFDLALDYRTATRIALSHSQDTSPRTVAEATGLFQALGKKVSVIGDVPGMIVARTVARIIDLAHDAVAKGVATEEDIDTAMRLGVNYPLGPLEWSRRLGGTWACSLLDNLSECEPSGRYAPSLALYRHAYASNKREDTP</sequence>
<dbReference type="Gene3D" id="1.10.1040.10">
    <property type="entry name" value="N-(1-d-carboxylethyl)-l-norvaline Dehydrogenase, domain 2"/>
    <property type="match status" value="1"/>
</dbReference>
<evidence type="ECO:0000259" key="6">
    <source>
        <dbReference type="Pfam" id="PF18321"/>
    </source>
</evidence>
<dbReference type="GO" id="GO:0006631">
    <property type="term" value="P:fatty acid metabolic process"/>
    <property type="evidence" value="ECO:0007669"/>
    <property type="project" value="InterPro"/>
</dbReference>
<dbReference type="InterPro" id="IPR006180">
    <property type="entry name" value="3-OHacyl-CoA_DH_CS"/>
</dbReference>
<dbReference type="Gene3D" id="3.40.50.720">
    <property type="entry name" value="NAD(P)-binding Rossmann-like Domain"/>
    <property type="match status" value="1"/>
</dbReference>
<accession>A0A7W8BRT3</accession>
<dbReference type="InterPro" id="IPR006108">
    <property type="entry name" value="3HC_DH_C"/>
</dbReference>
<dbReference type="Pfam" id="PF02737">
    <property type="entry name" value="3HCDH_N"/>
    <property type="match status" value="1"/>
</dbReference>
<feature type="domain" description="3-hydroxyacyl-CoA dehydrogenase C-terminal" evidence="4">
    <location>
        <begin position="414"/>
        <end position="493"/>
    </location>
</feature>
<keyword evidence="8" id="KW-1185">Reference proteome</keyword>
<keyword evidence="3 7" id="KW-0560">Oxidoreductase</keyword>
<dbReference type="InterPro" id="IPR041040">
    <property type="entry name" value="3HCDH_RFF"/>
</dbReference>
<feature type="domain" description="3-hydroxyacyl-CoA dehydrogenase NAD binding" evidence="5">
    <location>
        <begin position="10"/>
        <end position="187"/>
    </location>
</feature>
<dbReference type="InterPro" id="IPR013328">
    <property type="entry name" value="6PGD_dom2"/>
</dbReference>
<comment type="pathway">
    <text evidence="1">Lipid metabolism; butanoate metabolism.</text>
</comment>
<reference evidence="7 8" key="1">
    <citation type="submission" date="2020-08" db="EMBL/GenBank/DDBJ databases">
        <title>Genomic Encyclopedia of Type Strains, Phase III (KMG-III): the genomes of soil and plant-associated and newly described type strains.</title>
        <authorList>
            <person name="Whitman W."/>
        </authorList>
    </citation>
    <scope>NUCLEOTIDE SEQUENCE [LARGE SCALE GENOMIC DNA]</scope>
    <source>
        <strain evidence="7 8">CECT 3226</strain>
    </source>
</reference>
<dbReference type="PROSITE" id="PS00067">
    <property type="entry name" value="3HCDH"/>
    <property type="match status" value="1"/>
</dbReference>
<proteinExistence type="inferred from homology"/>
<dbReference type="InterPro" id="IPR036291">
    <property type="entry name" value="NAD(P)-bd_dom_sf"/>
</dbReference>
<feature type="domain" description="3-hydroxybutyryl-CoA dehydrogenase reduced Rossmann-fold" evidence="6">
    <location>
        <begin position="361"/>
        <end position="413"/>
    </location>
</feature>
<evidence type="ECO:0000313" key="7">
    <source>
        <dbReference type="EMBL" id="MBB5127643.1"/>
    </source>
</evidence>
<dbReference type="Pfam" id="PF00725">
    <property type="entry name" value="3HCDH"/>
    <property type="match status" value="2"/>
</dbReference>
<gene>
    <name evidence="7" type="ORF">FHS32_004396</name>
</gene>
<dbReference type="GO" id="GO:0008691">
    <property type="term" value="F:3-hydroxybutyryl-CoA dehydrogenase activity"/>
    <property type="evidence" value="ECO:0007669"/>
    <property type="project" value="UniProtKB-EC"/>
</dbReference>